<gene>
    <name evidence="1" type="ORF">Z519_07562</name>
</gene>
<dbReference type="OrthoDB" id="3538597at2759"/>
<evidence type="ECO:0000313" key="1">
    <source>
        <dbReference type="EMBL" id="KIW91595.1"/>
    </source>
</evidence>
<reference evidence="1" key="1">
    <citation type="submission" date="2015-01" db="EMBL/GenBank/DDBJ databases">
        <title>The Genome Sequence of Cladophialophora bantiana CBS 173.52.</title>
        <authorList>
            <consortium name="The Broad Institute Genomics Platform"/>
            <person name="Cuomo C."/>
            <person name="de Hoog S."/>
            <person name="Gorbushina A."/>
            <person name="Stielow B."/>
            <person name="Teixiera M."/>
            <person name="Abouelleil A."/>
            <person name="Chapman S.B."/>
            <person name="Priest M."/>
            <person name="Young S.K."/>
            <person name="Wortman J."/>
            <person name="Nusbaum C."/>
            <person name="Birren B."/>
        </authorList>
    </citation>
    <scope>NUCLEOTIDE SEQUENCE [LARGE SCALE GENOMIC DNA]</scope>
    <source>
        <strain evidence="1">CBS 173.52</strain>
    </source>
</reference>
<dbReference type="RefSeq" id="XP_016618264.1">
    <property type="nucleotide sequence ID" value="XM_016765295.1"/>
</dbReference>
<dbReference type="VEuPathDB" id="FungiDB:Z519_07562"/>
<dbReference type="EMBL" id="KN846990">
    <property type="protein sequence ID" value="KIW91595.1"/>
    <property type="molecule type" value="Genomic_DNA"/>
</dbReference>
<proteinExistence type="predicted"/>
<keyword evidence="2" id="KW-1185">Reference proteome</keyword>
<dbReference type="GeneID" id="27700490"/>
<dbReference type="Proteomes" id="UP000053789">
    <property type="component" value="Unassembled WGS sequence"/>
</dbReference>
<name>A0A0D2HLF9_CLAB1</name>
<dbReference type="AlphaFoldDB" id="A0A0D2HLF9"/>
<accession>A0A0D2HLF9</accession>
<protein>
    <submittedName>
        <fullName evidence="1">Uncharacterized protein</fullName>
    </submittedName>
</protein>
<dbReference type="HOGENOM" id="CLU_174946_0_0_1"/>
<sequence>MANATEETEKRKLLRKYNIFFDLNEPQAPGPEAYFEDIRALGDYSLDQYRSSINIESRQKPWRQNILRRAYVISAKARRCLDENKNELSWRLNIESDILARFSIEVAW</sequence>
<organism evidence="1 2">
    <name type="scientific">Cladophialophora bantiana (strain ATCC 10958 / CBS 173.52 / CDC B-1940 / NIH 8579)</name>
    <name type="common">Xylohypha bantiana</name>
    <dbReference type="NCBI Taxonomy" id="1442370"/>
    <lineage>
        <taxon>Eukaryota</taxon>
        <taxon>Fungi</taxon>
        <taxon>Dikarya</taxon>
        <taxon>Ascomycota</taxon>
        <taxon>Pezizomycotina</taxon>
        <taxon>Eurotiomycetes</taxon>
        <taxon>Chaetothyriomycetidae</taxon>
        <taxon>Chaetothyriales</taxon>
        <taxon>Herpotrichiellaceae</taxon>
        <taxon>Cladophialophora</taxon>
    </lineage>
</organism>
<evidence type="ECO:0000313" key="2">
    <source>
        <dbReference type="Proteomes" id="UP000053789"/>
    </source>
</evidence>